<dbReference type="Gene3D" id="3.50.50.60">
    <property type="entry name" value="FAD/NAD(P)-binding domain"/>
    <property type="match status" value="1"/>
</dbReference>
<keyword evidence="2 11" id="KW-0285">Flavoprotein</keyword>
<feature type="active site" description="Proton acceptor" evidence="8">
    <location>
        <position position="464"/>
    </location>
</feature>
<feature type="binding site" evidence="9">
    <location>
        <position position="274"/>
    </location>
    <ligand>
        <name>NAD(+)</name>
        <dbReference type="ChEBI" id="CHEBI:57540"/>
    </ligand>
</feature>
<dbReference type="InterPro" id="IPR012999">
    <property type="entry name" value="Pyr_OxRdtase_I_AS"/>
</dbReference>
<dbReference type="InterPro" id="IPR016156">
    <property type="entry name" value="FAD/NAD-linked_Rdtase_dimer_sf"/>
</dbReference>
<feature type="domain" description="FAD/NAD(P)-binding" evidence="13">
    <location>
        <begin position="4"/>
        <end position="329"/>
    </location>
</feature>
<sequence length="496" mass="53269">METYDFAVIGGGPGGLAAAKEAASHGAKTVVFDYIKPSPKGTTWGLGGTCVNVGCIPKKLMHYAAILGKSEHDRVMYGFAPSVGGHDWNKLVQTVQNYIRMLNFSYRSGLLSSGVHYINAFASVTPDKRITYEKDGKVEEIIAKNILIAVGERPYIPEDVEGAQDCAVTSDDLFKLKKSPGKTLVIGGSYVALECAGFLTGLGHDVTVSVRSILLRGFDRQCAEKVGDLMEATGTKFLYKVLPKAMKKLSTGQIEVIFTDGSVDTFDTVLYGVGRVPLDNVEEYKKIGVQFQNGHIVAPNEDTGVPGVYAVGDILDGRPALAPVAIKAGELLARRIFLGATEQMNYDNIPVCVYTPFEYSSCGLTEEKAVELYGDASLDVFLKEFTSLELSASHREKAENARKDEYDVDLPPTCLVKLICLKDTGRILGAHFVGPNAGEIMQTLAVCIRLGATKKDFDETISIHPTDAESFMGLSVTRASGVSWVASGGCGGGRCG</sequence>
<keyword evidence="7 11" id="KW-0676">Redox-active center</keyword>
<dbReference type="GO" id="GO:0034599">
    <property type="term" value="P:cellular response to oxidative stress"/>
    <property type="evidence" value="ECO:0007669"/>
    <property type="project" value="TreeGrafter"/>
</dbReference>
<dbReference type="GO" id="GO:0004791">
    <property type="term" value="F:thioredoxin-disulfide reductase (NADPH) activity"/>
    <property type="evidence" value="ECO:0007669"/>
    <property type="project" value="InterPro"/>
</dbReference>
<feature type="binding site" evidence="9">
    <location>
        <position position="59"/>
    </location>
    <ligand>
        <name>FAD</name>
        <dbReference type="ChEBI" id="CHEBI:57692"/>
    </ligand>
</feature>
<evidence type="ECO:0000256" key="10">
    <source>
        <dbReference type="PIRSR" id="PIRSR000350-4"/>
    </source>
</evidence>
<dbReference type="PANTHER" id="PTHR42737">
    <property type="entry name" value="GLUTATHIONE REDUCTASE"/>
    <property type="match status" value="1"/>
</dbReference>
<dbReference type="EC" id="1.8.1.7" evidence="14"/>
<evidence type="ECO:0000256" key="3">
    <source>
        <dbReference type="ARBA" id="ARBA00022827"/>
    </source>
</evidence>
<keyword evidence="15" id="KW-1185">Reference proteome</keyword>
<dbReference type="KEGG" id="beq:BEWA_047060"/>
<evidence type="ECO:0000256" key="8">
    <source>
        <dbReference type="PIRSR" id="PIRSR000350-2"/>
    </source>
</evidence>
<dbReference type="PRINTS" id="PR00368">
    <property type="entry name" value="FADPNR"/>
</dbReference>
<dbReference type="FunFam" id="3.50.50.60:FF:000012">
    <property type="entry name" value="Thioredoxin reductase 1, cytoplasmic"/>
    <property type="match status" value="1"/>
</dbReference>
<dbReference type="GO" id="GO:0006749">
    <property type="term" value="P:glutathione metabolic process"/>
    <property type="evidence" value="ECO:0007669"/>
    <property type="project" value="TreeGrafter"/>
</dbReference>
<dbReference type="Pfam" id="PF07992">
    <property type="entry name" value="Pyr_redox_2"/>
    <property type="match status" value="1"/>
</dbReference>
<comment type="caution">
    <text evidence="14">The sequence shown here is derived from an EMBL/GenBank/DDBJ whole genome shotgun (WGS) entry which is preliminary data.</text>
</comment>
<dbReference type="NCBIfam" id="TIGR01438">
    <property type="entry name" value="TGR"/>
    <property type="match status" value="1"/>
</dbReference>
<dbReference type="AlphaFoldDB" id="L1L9Y4"/>
<keyword evidence="6" id="KW-1015">Disulfide bond</keyword>
<dbReference type="VEuPathDB" id="PiroplasmaDB:BEWA_047060"/>
<evidence type="ECO:0000256" key="2">
    <source>
        <dbReference type="ARBA" id="ARBA00022630"/>
    </source>
</evidence>
<dbReference type="InterPro" id="IPR036188">
    <property type="entry name" value="FAD/NAD-bd_sf"/>
</dbReference>
<name>L1L9Y4_THEEQ</name>
<evidence type="ECO:0000256" key="9">
    <source>
        <dbReference type="PIRSR" id="PIRSR000350-3"/>
    </source>
</evidence>
<reference evidence="14 15" key="1">
    <citation type="journal article" date="2012" name="BMC Genomics">
        <title>Comparative genomic analysis and phylogenetic position of Theileria equi.</title>
        <authorList>
            <person name="Kappmeyer L.S."/>
            <person name="Thiagarajan M."/>
            <person name="Herndon D.R."/>
            <person name="Ramsay J.D."/>
            <person name="Caler E."/>
            <person name="Djikeng A."/>
            <person name="Gillespie J.J."/>
            <person name="Lau A.O."/>
            <person name="Roalson E.H."/>
            <person name="Silva J.C."/>
            <person name="Silva M.G."/>
            <person name="Suarez C.E."/>
            <person name="Ueti M.W."/>
            <person name="Nene V.M."/>
            <person name="Mealey R.H."/>
            <person name="Knowles D.P."/>
            <person name="Brayton K.A."/>
        </authorList>
    </citation>
    <scope>NUCLEOTIDE SEQUENCE [LARGE SCALE GENOMIC DNA]</scope>
    <source>
        <strain evidence="14 15">WA</strain>
    </source>
</reference>
<keyword evidence="9" id="KW-0547">Nucleotide-binding</keyword>
<keyword evidence="5 11" id="KW-0560">Oxidoreductase</keyword>
<dbReference type="GO" id="GO:0045454">
    <property type="term" value="P:cell redox homeostasis"/>
    <property type="evidence" value="ECO:0007669"/>
    <property type="project" value="InterPro"/>
</dbReference>
<dbReference type="SUPFAM" id="SSF55424">
    <property type="entry name" value="FAD/NAD-linked reductases, dimerisation (C-terminal) domain"/>
    <property type="match status" value="1"/>
</dbReference>
<dbReference type="PIRSF" id="PIRSF000350">
    <property type="entry name" value="Mercury_reductase_MerA"/>
    <property type="match status" value="1"/>
</dbReference>
<keyword evidence="3 9" id="KW-0274">FAD</keyword>
<dbReference type="OrthoDB" id="5956163at2759"/>
<dbReference type="InterPro" id="IPR023753">
    <property type="entry name" value="FAD/NAD-binding_dom"/>
</dbReference>
<dbReference type="GO" id="GO:0050660">
    <property type="term" value="F:flavin adenine dinucleotide binding"/>
    <property type="evidence" value="ECO:0007669"/>
    <property type="project" value="InterPro"/>
</dbReference>
<dbReference type="PRINTS" id="PR00411">
    <property type="entry name" value="PNDRDTASEI"/>
</dbReference>
<evidence type="ECO:0000256" key="5">
    <source>
        <dbReference type="ARBA" id="ARBA00023002"/>
    </source>
</evidence>
<evidence type="ECO:0000256" key="6">
    <source>
        <dbReference type="ARBA" id="ARBA00023157"/>
    </source>
</evidence>
<evidence type="ECO:0000256" key="7">
    <source>
        <dbReference type="ARBA" id="ARBA00023284"/>
    </source>
</evidence>
<dbReference type="SUPFAM" id="SSF51905">
    <property type="entry name" value="FAD/NAD(P)-binding domain"/>
    <property type="match status" value="1"/>
</dbReference>
<dbReference type="RefSeq" id="XP_004831694.1">
    <property type="nucleotide sequence ID" value="XM_004831637.1"/>
</dbReference>
<dbReference type="GO" id="GO:0005739">
    <property type="term" value="C:mitochondrion"/>
    <property type="evidence" value="ECO:0007669"/>
    <property type="project" value="TreeGrafter"/>
</dbReference>
<dbReference type="STRING" id="1537102.L1L9Y4"/>
<evidence type="ECO:0000256" key="1">
    <source>
        <dbReference type="ARBA" id="ARBA00007532"/>
    </source>
</evidence>
<evidence type="ECO:0000259" key="12">
    <source>
        <dbReference type="Pfam" id="PF02852"/>
    </source>
</evidence>
<keyword evidence="9" id="KW-0520">NAD</keyword>
<dbReference type="GeneID" id="15804036"/>
<dbReference type="PANTHER" id="PTHR42737:SF2">
    <property type="entry name" value="GLUTATHIONE REDUCTASE"/>
    <property type="match status" value="1"/>
</dbReference>
<feature type="binding site" evidence="9">
    <location>
        <position position="313"/>
    </location>
    <ligand>
        <name>FAD</name>
        <dbReference type="ChEBI" id="CHEBI:57692"/>
    </ligand>
</feature>
<comment type="similarity">
    <text evidence="1 11">Belongs to the class-I pyridine nucleotide-disulfide oxidoreductase family.</text>
</comment>
<evidence type="ECO:0000259" key="13">
    <source>
        <dbReference type="Pfam" id="PF07992"/>
    </source>
</evidence>
<dbReference type="GO" id="GO:0004362">
    <property type="term" value="F:glutathione-disulfide reductase (NADPH) activity"/>
    <property type="evidence" value="ECO:0007669"/>
    <property type="project" value="UniProtKB-EC"/>
</dbReference>
<dbReference type="EMBL" id="ACOU01000007">
    <property type="protein sequence ID" value="EKX72242.1"/>
    <property type="molecule type" value="Genomic_DNA"/>
</dbReference>
<organism evidence="14 15">
    <name type="scientific">Theileria equi strain WA</name>
    <dbReference type="NCBI Taxonomy" id="1537102"/>
    <lineage>
        <taxon>Eukaryota</taxon>
        <taxon>Sar</taxon>
        <taxon>Alveolata</taxon>
        <taxon>Apicomplexa</taxon>
        <taxon>Aconoidasida</taxon>
        <taxon>Piroplasmida</taxon>
        <taxon>Theileriidae</taxon>
        <taxon>Theileria</taxon>
    </lineage>
</organism>
<keyword evidence="4" id="KW-0521">NADP</keyword>
<feature type="disulfide bond" description="Redox-active" evidence="10">
    <location>
        <begin position="50"/>
        <end position="55"/>
    </location>
</feature>
<feature type="domain" description="Pyridine nucleotide-disulphide oxidoreductase dimerisation" evidence="12">
    <location>
        <begin position="349"/>
        <end position="471"/>
    </location>
</feature>
<evidence type="ECO:0000313" key="14">
    <source>
        <dbReference type="EMBL" id="EKX72242.1"/>
    </source>
</evidence>
<evidence type="ECO:0000256" key="4">
    <source>
        <dbReference type="ARBA" id="ARBA00022857"/>
    </source>
</evidence>
<dbReference type="GO" id="GO:0005829">
    <property type="term" value="C:cytosol"/>
    <property type="evidence" value="ECO:0007669"/>
    <property type="project" value="TreeGrafter"/>
</dbReference>
<comment type="cofactor">
    <cofactor evidence="9">
        <name>FAD</name>
        <dbReference type="ChEBI" id="CHEBI:57692"/>
    </cofactor>
    <text evidence="9">Binds 1 FAD per subunit.</text>
</comment>
<proteinExistence type="inferred from homology"/>
<dbReference type="Pfam" id="PF02852">
    <property type="entry name" value="Pyr_redox_dim"/>
    <property type="match status" value="1"/>
</dbReference>
<accession>L1L9Y4</accession>
<dbReference type="PROSITE" id="PS00076">
    <property type="entry name" value="PYRIDINE_REDOX_1"/>
    <property type="match status" value="1"/>
</dbReference>
<gene>
    <name evidence="14" type="ORF">BEWA_047060</name>
</gene>
<dbReference type="InterPro" id="IPR004099">
    <property type="entry name" value="Pyr_nucl-diS_OxRdtase_dimer"/>
</dbReference>
<feature type="binding site" evidence="9">
    <location>
        <begin position="187"/>
        <end position="194"/>
    </location>
    <ligand>
        <name>NAD(+)</name>
        <dbReference type="ChEBI" id="CHEBI:57540"/>
    </ligand>
</feature>
<dbReference type="eggNOG" id="KOG4716">
    <property type="taxonomic scope" value="Eukaryota"/>
</dbReference>
<dbReference type="Proteomes" id="UP000031512">
    <property type="component" value="Unassembled WGS sequence"/>
</dbReference>
<dbReference type="InterPro" id="IPR006338">
    <property type="entry name" value="Thioredoxin/glutathione_Rdtase"/>
</dbReference>
<evidence type="ECO:0000313" key="15">
    <source>
        <dbReference type="Proteomes" id="UP000031512"/>
    </source>
</evidence>
<dbReference type="InterPro" id="IPR001100">
    <property type="entry name" value="Pyr_nuc-diS_OxRdtase"/>
</dbReference>
<protein>
    <submittedName>
        <fullName evidence="14">Thioredoxin and glutathione reductase family member protein</fullName>
        <ecNumber evidence="14">1.8.1.7</ecNumber>
    </submittedName>
</protein>
<evidence type="ECO:0000256" key="11">
    <source>
        <dbReference type="RuleBase" id="RU003691"/>
    </source>
</evidence>
<dbReference type="InterPro" id="IPR046952">
    <property type="entry name" value="GSHR/TRXR-like"/>
</dbReference>